<accession>A0A0R2RPT7</accession>
<evidence type="ECO:0000313" key="12">
    <source>
        <dbReference type="Proteomes" id="UP000051269"/>
    </source>
</evidence>
<evidence type="ECO:0000256" key="2">
    <source>
        <dbReference type="ARBA" id="ARBA00009441"/>
    </source>
</evidence>
<evidence type="ECO:0000256" key="9">
    <source>
        <dbReference type="PIRNR" id="PIRNR003128"/>
    </source>
</evidence>
<dbReference type="GO" id="GO:0009432">
    <property type="term" value="P:SOS response"/>
    <property type="evidence" value="ECO:0007669"/>
    <property type="project" value="TreeGrafter"/>
</dbReference>
<evidence type="ECO:0000256" key="6">
    <source>
        <dbReference type="ARBA" id="ARBA00022840"/>
    </source>
</evidence>
<gene>
    <name evidence="11" type="ORF">ABR82_08390</name>
</gene>
<keyword evidence="5 9" id="KW-0227">DNA damage</keyword>
<evidence type="ECO:0000256" key="1">
    <source>
        <dbReference type="ARBA" id="ARBA00003618"/>
    </source>
</evidence>
<comment type="similarity">
    <text evidence="2 9">Belongs to the RecN family.</text>
</comment>
<keyword evidence="6" id="KW-0067">ATP-binding</keyword>
<name>A0A0R2RPT7_9BACT</name>
<comment type="function">
    <text evidence="1 9">May be involved in recombinational repair of damaged DNA.</text>
</comment>
<dbReference type="GO" id="GO:0005524">
    <property type="term" value="F:ATP binding"/>
    <property type="evidence" value="ECO:0007669"/>
    <property type="project" value="UniProtKB-KW"/>
</dbReference>
<evidence type="ECO:0000259" key="10">
    <source>
        <dbReference type="Pfam" id="PF02463"/>
    </source>
</evidence>
<dbReference type="PANTHER" id="PTHR11059:SF0">
    <property type="entry name" value="DNA REPAIR PROTEIN RECN"/>
    <property type="match status" value="1"/>
</dbReference>
<dbReference type="InterPro" id="IPR004604">
    <property type="entry name" value="DNA_recomb/repair_RecN"/>
</dbReference>
<dbReference type="GO" id="GO:0006310">
    <property type="term" value="P:DNA recombination"/>
    <property type="evidence" value="ECO:0007669"/>
    <property type="project" value="InterPro"/>
</dbReference>
<protein>
    <recommendedName>
        <fullName evidence="3 9">DNA repair protein RecN</fullName>
    </recommendedName>
    <alternativeName>
        <fullName evidence="8 9">Recombination protein N</fullName>
    </alternativeName>
</protein>
<dbReference type="EMBL" id="LIBO01000073">
    <property type="protein sequence ID" value="KRO62461.1"/>
    <property type="molecule type" value="Genomic_DNA"/>
</dbReference>
<evidence type="ECO:0000256" key="4">
    <source>
        <dbReference type="ARBA" id="ARBA00022741"/>
    </source>
</evidence>
<sequence length="565" mass="60917">MYLGVMLRRLRIQNLAVVEELSWELGKGFNALTGETGAGKSILVDAFLLLLGERADRGLVRTGAEGCVVEGELGGAERFRGWLEEKGIEADGEGTLIIKRQVGITGSGRQFLNGSAVTLGVLKELGNRLVDLHGPHDHQTLLSPAAQRGALDSFAGLEKLVGEVRQGWRQRKEAEEALEVFRAKVAGADGATQELIDHQVKELEEAKLVVGEDEQLERDHAAAGHGRRILELAGEVSGLLESGDENVLEKLGKVQRGLVEWERLDEAAVGLREKNEMVVETLRELVREGERRAEEVGLDGERLAALEARLNCVLSVRKKYGGSVESALAKLADLKKRQGELAQAEGTVAELVAGVKKATEVYRVLVGKLGKERGKAAPLFAKEVTAQLRGLGFQQSRLEVVLEKAEHAGAEGGETVEMMFAPNPGEPPRPLRAIASSGELARVMLGIKTVLAERDEVPILIFDEVDANVGGETAKAVAMRLAGLGKTHQVLCLTHLPAVAGAADAHFCVTKTVERGRTFARLERVEGESREKELSRMLGGEGKAARAMARELMERGKVSPKSNSA</sequence>
<proteinExistence type="inferred from homology"/>
<reference evidence="11 12" key="1">
    <citation type="submission" date="2015-10" db="EMBL/GenBank/DDBJ databases">
        <title>Metagenome-Assembled Genomes uncover a global brackish microbiome.</title>
        <authorList>
            <person name="Hugerth L.W."/>
            <person name="Larsson J."/>
            <person name="Alneberg J."/>
            <person name="Lindh M.V."/>
            <person name="Legrand C."/>
            <person name="Pinhassi J."/>
            <person name="Andersson A.F."/>
        </authorList>
    </citation>
    <scope>NUCLEOTIDE SEQUENCE [LARGE SCALE GENOMIC DNA]</scope>
    <source>
        <strain evidence="11">BACL18 MAG-120507-bin52</strain>
    </source>
</reference>
<keyword evidence="7 9" id="KW-0234">DNA repair</keyword>
<dbReference type="Gene3D" id="3.40.50.300">
    <property type="entry name" value="P-loop containing nucleotide triphosphate hydrolases"/>
    <property type="match status" value="2"/>
</dbReference>
<feature type="domain" description="RecF/RecN/SMC N-terminal" evidence="10">
    <location>
        <begin position="6"/>
        <end position="512"/>
    </location>
</feature>
<dbReference type="PANTHER" id="PTHR11059">
    <property type="entry name" value="DNA REPAIR PROTEIN RECN"/>
    <property type="match status" value="1"/>
</dbReference>
<dbReference type="NCBIfam" id="TIGR00634">
    <property type="entry name" value="recN"/>
    <property type="match status" value="1"/>
</dbReference>
<evidence type="ECO:0000313" key="11">
    <source>
        <dbReference type="EMBL" id="KRO62461.1"/>
    </source>
</evidence>
<evidence type="ECO:0000256" key="5">
    <source>
        <dbReference type="ARBA" id="ARBA00022763"/>
    </source>
</evidence>
<dbReference type="GO" id="GO:0043590">
    <property type="term" value="C:bacterial nucleoid"/>
    <property type="evidence" value="ECO:0007669"/>
    <property type="project" value="TreeGrafter"/>
</dbReference>
<dbReference type="InterPro" id="IPR027417">
    <property type="entry name" value="P-loop_NTPase"/>
</dbReference>
<dbReference type="PIRSF" id="PIRSF003128">
    <property type="entry name" value="RecN"/>
    <property type="match status" value="1"/>
</dbReference>
<dbReference type="AlphaFoldDB" id="A0A0R2RPT7"/>
<dbReference type="SUPFAM" id="SSF52540">
    <property type="entry name" value="P-loop containing nucleoside triphosphate hydrolases"/>
    <property type="match status" value="1"/>
</dbReference>
<comment type="caution">
    <text evidence="11">The sequence shown here is derived from an EMBL/GenBank/DDBJ whole genome shotgun (WGS) entry which is preliminary data.</text>
</comment>
<keyword evidence="4" id="KW-0547">Nucleotide-binding</keyword>
<evidence type="ECO:0000256" key="7">
    <source>
        <dbReference type="ARBA" id="ARBA00023204"/>
    </source>
</evidence>
<organism evidence="11 12">
    <name type="scientific">Verrucomicrobia subdivision 6 bacterium BACL9 MAG-120507-bin52</name>
    <dbReference type="NCBI Taxonomy" id="1655590"/>
    <lineage>
        <taxon>Bacteria</taxon>
        <taxon>Pseudomonadati</taxon>
        <taxon>Verrucomicrobiota</taxon>
        <taxon>Verrucomicrobiia</taxon>
        <taxon>Verrucomicrobiales</taxon>
        <taxon>Verrucomicrobia subdivision 6</taxon>
    </lineage>
</organism>
<evidence type="ECO:0000256" key="3">
    <source>
        <dbReference type="ARBA" id="ARBA00021315"/>
    </source>
</evidence>
<dbReference type="Proteomes" id="UP000051269">
    <property type="component" value="Unassembled WGS sequence"/>
</dbReference>
<dbReference type="Pfam" id="PF02463">
    <property type="entry name" value="SMC_N"/>
    <property type="match status" value="1"/>
</dbReference>
<evidence type="ECO:0000256" key="8">
    <source>
        <dbReference type="ARBA" id="ARBA00033408"/>
    </source>
</evidence>
<dbReference type="CDD" id="cd03241">
    <property type="entry name" value="ABC_RecN"/>
    <property type="match status" value="2"/>
</dbReference>
<dbReference type="InterPro" id="IPR003395">
    <property type="entry name" value="RecF/RecN/SMC_N"/>
</dbReference>
<dbReference type="GO" id="GO:0006281">
    <property type="term" value="P:DNA repair"/>
    <property type="evidence" value="ECO:0007669"/>
    <property type="project" value="UniProtKB-KW"/>
</dbReference>